<comment type="subcellular location">
    <subcellularLocation>
        <location evidence="1">Nucleus</location>
    </subcellularLocation>
</comment>
<dbReference type="InterPro" id="IPR001005">
    <property type="entry name" value="SANT/Myb"/>
</dbReference>
<gene>
    <name evidence="11" type="ORF">CJ030_MR8G005357</name>
</gene>
<feature type="domain" description="HTH myb-type" evidence="10">
    <location>
        <begin position="79"/>
        <end position="133"/>
    </location>
</feature>
<dbReference type="InterPro" id="IPR017930">
    <property type="entry name" value="Myb_dom"/>
</dbReference>
<evidence type="ECO:0000256" key="2">
    <source>
        <dbReference type="ARBA" id="ARBA00022737"/>
    </source>
</evidence>
<dbReference type="GO" id="GO:0005634">
    <property type="term" value="C:nucleus"/>
    <property type="evidence" value="ECO:0007669"/>
    <property type="project" value="UniProtKB-SubCell"/>
</dbReference>
<dbReference type="SUPFAM" id="SSF46689">
    <property type="entry name" value="Homeodomain-like"/>
    <property type="match status" value="1"/>
</dbReference>
<keyword evidence="12" id="KW-1185">Reference proteome</keyword>
<dbReference type="AlphaFoldDB" id="A0A6A1UNJ2"/>
<reference evidence="11 12" key="1">
    <citation type="journal article" date="2019" name="Plant Biotechnol. J.">
        <title>The red bayberry genome and genetic basis of sex determination.</title>
        <authorList>
            <person name="Jia H.M."/>
            <person name="Jia H.J."/>
            <person name="Cai Q.L."/>
            <person name="Wang Y."/>
            <person name="Zhao H.B."/>
            <person name="Yang W.F."/>
            <person name="Wang G.Y."/>
            <person name="Li Y.H."/>
            <person name="Zhan D.L."/>
            <person name="Shen Y.T."/>
            <person name="Niu Q.F."/>
            <person name="Chang L."/>
            <person name="Qiu J."/>
            <person name="Zhao L."/>
            <person name="Xie H.B."/>
            <person name="Fu W.Y."/>
            <person name="Jin J."/>
            <person name="Li X.W."/>
            <person name="Jiao Y."/>
            <person name="Zhou C.C."/>
            <person name="Tu T."/>
            <person name="Chai C.Y."/>
            <person name="Gao J.L."/>
            <person name="Fan L.J."/>
            <person name="van de Weg E."/>
            <person name="Wang J.Y."/>
            <person name="Gao Z.S."/>
        </authorList>
    </citation>
    <scope>NUCLEOTIDE SEQUENCE [LARGE SCALE GENOMIC DNA]</scope>
    <source>
        <tissue evidence="11">Leaves</tissue>
    </source>
</reference>
<evidence type="ECO:0000256" key="3">
    <source>
        <dbReference type="ARBA" id="ARBA00023015"/>
    </source>
</evidence>
<evidence type="ECO:0000259" key="10">
    <source>
        <dbReference type="PROSITE" id="PS51294"/>
    </source>
</evidence>
<evidence type="ECO:0000256" key="8">
    <source>
        <dbReference type="SAM" id="MobiDB-lite"/>
    </source>
</evidence>
<dbReference type="Proteomes" id="UP000516437">
    <property type="component" value="Chromosome 8"/>
</dbReference>
<dbReference type="SMART" id="SM00717">
    <property type="entry name" value="SANT"/>
    <property type="match status" value="2"/>
</dbReference>
<dbReference type="FunFam" id="1.10.10.60:FF:000001">
    <property type="entry name" value="MYB-related transcription factor"/>
    <property type="match status" value="1"/>
</dbReference>
<feature type="compositionally biased region" description="Polar residues" evidence="8">
    <location>
        <begin position="167"/>
        <end position="183"/>
    </location>
</feature>
<feature type="compositionally biased region" description="Polar residues" evidence="8">
    <location>
        <begin position="302"/>
        <end position="320"/>
    </location>
</feature>
<feature type="region of interest" description="Disordered" evidence="8">
    <location>
        <begin position="451"/>
        <end position="482"/>
    </location>
</feature>
<feature type="region of interest" description="Disordered" evidence="8">
    <location>
        <begin position="402"/>
        <end position="426"/>
    </location>
</feature>
<feature type="region of interest" description="Disordered" evidence="8">
    <location>
        <begin position="294"/>
        <end position="322"/>
    </location>
</feature>
<keyword evidence="5" id="KW-0010">Activator</keyword>
<proteinExistence type="predicted"/>
<keyword evidence="6" id="KW-0804">Transcription</keyword>
<dbReference type="PROSITE" id="PS51294">
    <property type="entry name" value="HTH_MYB"/>
    <property type="match status" value="2"/>
</dbReference>
<dbReference type="InterPro" id="IPR009057">
    <property type="entry name" value="Homeodomain-like_sf"/>
</dbReference>
<name>A0A6A1UNJ2_9ROSI</name>
<dbReference type="GO" id="GO:0080092">
    <property type="term" value="P:regulation of pollen tube growth"/>
    <property type="evidence" value="ECO:0007669"/>
    <property type="project" value="UniProtKB-ARBA"/>
</dbReference>
<feature type="domain" description="HTH myb-type" evidence="10">
    <location>
        <begin position="26"/>
        <end position="78"/>
    </location>
</feature>
<feature type="domain" description="Myb-like" evidence="9">
    <location>
        <begin position="26"/>
        <end position="78"/>
    </location>
</feature>
<feature type="region of interest" description="Disordered" evidence="8">
    <location>
        <begin position="159"/>
        <end position="183"/>
    </location>
</feature>
<evidence type="ECO:0000256" key="5">
    <source>
        <dbReference type="ARBA" id="ARBA00023159"/>
    </source>
</evidence>
<dbReference type="GO" id="GO:0048235">
    <property type="term" value="P:pollen sperm cell differentiation"/>
    <property type="evidence" value="ECO:0007669"/>
    <property type="project" value="UniProtKB-ARBA"/>
</dbReference>
<sequence length="512" mass="56098">MIGKSEEGRQNEAAVAATKGGAEVSRAGLKKGPWTAVEDSILVEYVKKYGEGNWNAVQKNCGLMRCGKSCRLRWANHLRPNLKKGSFSPEEERIIIDLHSKLGNKWARMASQLPGRTDNEIKNYWNTRMKRRQRAGLPLYPQEVQQEAAAFHLLLQQHQQQHHQKQPNSTAASFSGMLSSSQPRQLNYNPALSLFKPMNFSSSENPHQNQVTYGFYSNPSNQFKFLSEKNNNAGYKLPPSPVSPFGSSPSTLLHQNIAAQYHSAPLPEFNSDNFGRSYNVSAMAVAAPYEPFGSVQERETDLPSTQTPLTTHASSTSSGDENLMGASIIANGCERDPPLSRGNSGLLDALLVESQTLSDKSKGKKLWVAPSDKGKSVVVTASTEEDEAMRVETILKISRETSAENHWDDLSSSQSSTEMKPTEDPVEEMNSIDDDLFSLLDNFPEAMPAPDWYGGGRDLSRGKSSGVASDSMRLDTQQSASPATVISTNSTEHEWGGAATLCSGITCLAYAK</sequence>
<evidence type="ECO:0000313" key="11">
    <source>
        <dbReference type="EMBL" id="KAB1201975.1"/>
    </source>
</evidence>
<dbReference type="GO" id="GO:0003700">
    <property type="term" value="F:DNA-binding transcription factor activity"/>
    <property type="evidence" value="ECO:0007669"/>
    <property type="project" value="UniProtKB-ARBA"/>
</dbReference>
<feature type="compositionally biased region" description="Polar residues" evidence="8">
    <location>
        <begin position="462"/>
        <end position="482"/>
    </location>
</feature>
<keyword evidence="2" id="KW-0677">Repeat</keyword>
<evidence type="ECO:0000256" key="6">
    <source>
        <dbReference type="ARBA" id="ARBA00023163"/>
    </source>
</evidence>
<evidence type="ECO:0000256" key="4">
    <source>
        <dbReference type="ARBA" id="ARBA00023125"/>
    </source>
</evidence>
<dbReference type="FunFam" id="1.10.10.60:FF:000404">
    <property type="entry name" value="Transcription factor MYB97"/>
    <property type="match status" value="1"/>
</dbReference>
<feature type="compositionally biased region" description="Polar residues" evidence="8">
    <location>
        <begin position="410"/>
        <end position="419"/>
    </location>
</feature>
<evidence type="ECO:0000313" key="12">
    <source>
        <dbReference type="Proteomes" id="UP000516437"/>
    </source>
</evidence>
<dbReference type="OrthoDB" id="2143914at2759"/>
<dbReference type="PROSITE" id="PS50090">
    <property type="entry name" value="MYB_LIKE"/>
    <property type="match status" value="2"/>
</dbReference>
<evidence type="ECO:0000259" key="9">
    <source>
        <dbReference type="PROSITE" id="PS50090"/>
    </source>
</evidence>
<dbReference type="PANTHER" id="PTHR47995:SF18">
    <property type="entry name" value="TRANSCRIPTION FACTOR MYB65"/>
    <property type="match status" value="1"/>
</dbReference>
<protein>
    <submittedName>
        <fullName evidence="11">Transcription factor GAMYB</fullName>
    </submittedName>
</protein>
<keyword evidence="7" id="KW-0539">Nucleus</keyword>
<dbReference type="Pfam" id="PF00249">
    <property type="entry name" value="Myb_DNA-binding"/>
    <property type="match status" value="2"/>
</dbReference>
<dbReference type="GO" id="GO:0003677">
    <property type="term" value="F:DNA binding"/>
    <property type="evidence" value="ECO:0007669"/>
    <property type="project" value="UniProtKB-KW"/>
</dbReference>
<feature type="domain" description="Myb-like" evidence="9">
    <location>
        <begin position="79"/>
        <end position="129"/>
    </location>
</feature>
<evidence type="ECO:0000256" key="7">
    <source>
        <dbReference type="ARBA" id="ARBA00023242"/>
    </source>
</evidence>
<dbReference type="PANTHER" id="PTHR47995">
    <property type="entry name" value="TRANSCRIPTION FACTOR MYB33-RELATED"/>
    <property type="match status" value="1"/>
</dbReference>
<dbReference type="CDD" id="cd00167">
    <property type="entry name" value="SANT"/>
    <property type="match status" value="2"/>
</dbReference>
<dbReference type="EMBL" id="RXIC02000026">
    <property type="protein sequence ID" value="KAB1201975.1"/>
    <property type="molecule type" value="Genomic_DNA"/>
</dbReference>
<dbReference type="Gene3D" id="1.10.10.60">
    <property type="entry name" value="Homeodomain-like"/>
    <property type="match status" value="2"/>
</dbReference>
<evidence type="ECO:0000256" key="1">
    <source>
        <dbReference type="ARBA" id="ARBA00004123"/>
    </source>
</evidence>
<dbReference type="GO" id="GO:0090406">
    <property type="term" value="C:pollen tube"/>
    <property type="evidence" value="ECO:0007669"/>
    <property type="project" value="UniProtKB-ARBA"/>
</dbReference>
<comment type="caution">
    <text evidence="11">The sequence shown here is derived from an EMBL/GenBank/DDBJ whole genome shotgun (WGS) entry which is preliminary data.</text>
</comment>
<keyword evidence="3" id="KW-0805">Transcription regulation</keyword>
<accession>A0A6A1UNJ2</accession>
<keyword evidence="4" id="KW-0238">DNA-binding</keyword>
<organism evidence="11 12">
    <name type="scientific">Morella rubra</name>
    <name type="common">Chinese bayberry</name>
    <dbReference type="NCBI Taxonomy" id="262757"/>
    <lineage>
        <taxon>Eukaryota</taxon>
        <taxon>Viridiplantae</taxon>
        <taxon>Streptophyta</taxon>
        <taxon>Embryophyta</taxon>
        <taxon>Tracheophyta</taxon>
        <taxon>Spermatophyta</taxon>
        <taxon>Magnoliopsida</taxon>
        <taxon>eudicotyledons</taxon>
        <taxon>Gunneridae</taxon>
        <taxon>Pentapetalae</taxon>
        <taxon>rosids</taxon>
        <taxon>fabids</taxon>
        <taxon>Fagales</taxon>
        <taxon>Myricaceae</taxon>
        <taxon>Morella</taxon>
    </lineage>
</organism>